<keyword evidence="3" id="KW-0238">DNA-binding</keyword>
<sequence length="313" mass="34309">MSTKKRGLGRGLDALLGAGRQPVSVSSIDEPTIESWLSEPQSGGSEEQAELSAVPTLRFLDVTLIIPGMAQPRQVIEPESLEQLAASIRQQGVMQPVVVRPQGDKFELIAGERRWRASQLAGLDKVPALVRQVSDADALVLALVENIQREDLNPLEQARALQRLQESSQLTQQEVADIVGKSRSAVANLLRLLSLEDSVKLRLEHGDLEMGHARALLALTSADQMMAAEEVVARGLSVRQTEALVRKLLAPVPEQTVKMTAAEPWIESHQSRLQRLFGDSVSIRHSARGSGKLIIEYKDVEQLEKILNQVAPE</sequence>
<dbReference type="FunFam" id="3.90.1530.30:FF:000001">
    <property type="entry name" value="Chromosome partitioning protein ParB"/>
    <property type="match status" value="1"/>
</dbReference>
<dbReference type="InterPro" id="IPR041468">
    <property type="entry name" value="HTH_ParB/Spo0J"/>
</dbReference>
<evidence type="ECO:0000313" key="7">
    <source>
        <dbReference type="EMBL" id="PPC77870.1"/>
    </source>
</evidence>
<dbReference type="FunFam" id="1.10.10.2830:FF:000001">
    <property type="entry name" value="Chromosome partitioning protein ParB"/>
    <property type="match status" value="1"/>
</dbReference>
<dbReference type="Gene3D" id="3.90.1530.30">
    <property type="match status" value="1"/>
</dbReference>
<dbReference type="SMART" id="SM00470">
    <property type="entry name" value="ParB"/>
    <property type="match status" value="1"/>
</dbReference>
<reference evidence="7 8" key="1">
    <citation type="submission" date="2018-02" db="EMBL/GenBank/DDBJ databases">
        <title>novel marine gammaproteobacteria from coastal saline agro ecosystem.</title>
        <authorList>
            <person name="Krishnan R."/>
            <person name="Ramesh Kumar N."/>
        </authorList>
    </citation>
    <scope>NUCLEOTIDE SEQUENCE [LARGE SCALE GENOMIC DNA]</scope>
    <source>
        <strain evidence="7 8">228</strain>
    </source>
</reference>
<evidence type="ECO:0000313" key="8">
    <source>
        <dbReference type="Proteomes" id="UP000238196"/>
    </source>
</evidence>
<comment type="caution">
    <text evidence="7">The sequence shown here is derived from an EMBL/GenBank/DDBJ whole genome shotgun (WGS) entry which is preliminary data.</text>
</comment>
<evidence type="ECO:0000256" key="1">
    <source>
        <dbReference type="ARBA" id="ARBA00006295"/>
    </source>
</evidence>
<dbReference type="CDD" id="cd16393">
    <property type="entry name" value="SPO0J_N"/>
    <property type="match status" value="1"/>
</dbReference>
<dbReference type="InterPro" id="IPR050336">
    <property type="entry name" value="Chromosome_partition/occlusion"/>
</dbReference>
<dbReference type="NCBIfam" id="TIGR00180">
    <property type="entry name" value="parB_part"/>
    <property type="match status" value="1"/>
</dbReference>
<dbReference type="Pfam" id="PF23552">
    <property type="entry name" value="ParB_C"/>
    <property type="match status" value="1"/>
</dbReference>
<dbReference type="GO" id="GO:0003677">
    <property type="term" value="F:DNA binding"/>
    <property type="evidence" value="ECO:0007669"/>
    <property type="project" value="UniProtKB-KW"/>
</dbReference>
<dbReference type="Gene3D" id="1.10.10.2830">
    <property type="match status" value="1"/>
</dbReference>
<evidence type="ECO:0000259" key="6">
    <source>
        <dbReference type="SMART" id="SM00470"/>
    </source>
</evidence>
<dbReference type="GO" id="GO:0007059">
    <property type="term" value="P:chromosome segregation"/>
    <property type="evidence" value="ECO:0007669"/>
    <property type="project" value="UniProtKB-KW"/>
</dbReference>
<comment type="similarity">
    <text evidence="1">Belongs to the ParB family.</text>
</comment>
<dbReference type="InterPro" id="IPR036086">
    <property type="entry name" value="ParB/Sulfiredoxin_sf"/>
</dbReference>
<dbReference type="InterPro" id="IPR004437">
    <property type="entry name" value="ParB/RepB/Spo0J"/>
</dbReference>
<dbReference type="SUPFAM" id="SSF109709">
    <property type="entry name" value="KorB DNA-binding domain-like"/>
    <property type="match status" value="1"/>
</dbReference>
<dbReference type="OrthoDB" id="5292174at2"/>
<comment type="function">
    <text evidence="4">Involved in chromosome partition. Localize to both poles of the predivisional cell following completion of DNA replication. Binds to the DNA origin of replication.</text>
</comment>
<name>A0A2S5KT06_9PROT</name>
<gene>
    <name evidence="7" type="ORF">C4K68_08150</name>
</gene>
<dbReference type="PANTHER" id="PTHR33375:SF1">
    <property type="entry name" value="CHROMOSOME-PARTITIONING PROTEIN PARB-RELATED"/>
    <property type="match status" value="1"/>
</dbReference>
<accession>A0A2S5KT06</accession>
<evidence type="ECO:0000256" key="3">
    <source>
        <dbReference type="ARBA" id="ARBA00023125"/>
    </source>
</evidence>
<evidence type="ECO:0000256" key="2">
    <source>
        <dbReference type="ARBA" id="ARBA00022829"/>
    </source>
</evidence>
<dbReference type="Pfam" id="PF17762">
    <property type="entry name" value="HTH_ParB"/>
    <property type="match status" value="1"/>
</dbReference>
<keyword evidence="2" id="KW-0159">Chromosome partition</keyword>
<dbReference type="PANTHER" id="PTHR33375">
    <property type="entry name" value="CHROMOSOME-PARTITIONING PROTEIN PARB-RELATED"/>
    <property type="match status" value="1"/>
</dbReference>
<dbReference type="GO" id="GO:0045881">
    <property type="term" value="P:positive regulation of sporulation resulting in formation of a cellular spore"/>
    <property type="evidence" value="ECO:0007669"/>
    <property type="project" value="TreeGrafter"/>
</dbReference>
<dbReference type="InterPro" id="IPR003115">
    <property type="entry name" value="ParB_N"/>
</dbReference>
<dbReference type="SUPFAM" id="SSF110849">
    <property type="entry name" value="ParB/Sulfiredoxin"/>
    <property type="match status" value="1"/>
</dbReference>
<feature type="domain" description="ParB-like N-terminal" evidence="6">
    <location>
        <begin position="58"/>
        <end position="147"/>
    </location>
</feature>
<dbReference type="Proteomes" id="UP000238196">
    <property type="component" value="Unassembled WGS sequence"/>
</dbReference>
<organism evidence="7 8">
    <name type="scientific">Proteobacteria bacterium 228</name>
    <dbReference type="NCBI Taxonomy" id="2083153"/>
    <lineage>
        <taxon>Bacteria</taxon>
        <taxon>Pseudomonadati</taxon>
        <taxon>Pseudomonadota</taxon>
    </lineage>
</organism>
<dbReference type="AlphaFoldDB" id="A0A2S5KT06"/>
<feature type="region of interest" description="Disordered" evidence="5">
    <location>
        <begin position="23"/>
        <end position="49"/>
    </location>
</feature>
<dbReference type="EMBL" id="PRLP01000024">
    <property type="protein sequence ID" value="PPC77870.1"/>
    <property type="molecule type" value="Genomic_DNA"/>
</dbReference>
<evidence type="ECO:0000256" key="5">
    <source>
        <dbReference type="SAM" id="MobiDB-lite"/>
    </source>
</evidence>
<evidence type="ECO:0000256" key="4">
    <source>
        <dbReference type="ARBA" id="ARBA00025472"/>
    </source>
</evidence>
<protein>
    <submittedName>
        <fullName evidence="7">Chromosome partitioning protein ParB</fullName>
    </submittedName>
</protein>
<dbReference type="InterPro" id="IPR057240">
    <property type="entry name" value="ParB_dimer_C"/>
</dbReference>
<proteinExistence type="inferred from homology"/>
<dbReference type="GO" id="GO:0005694">
    <property type="term" value="C:chromosome"/>
    <property type="evidence" value="ECO:0007669"/>
    <property type="project" value="TreeGrafter"/>
</dbReference>
<dbReference type="Pfam" id="PF02195">
    <property type="entry name" value="ParB_N"/>
    <property type="match status" value="1"/>
</dbReference>